<feature type="domain" description="DUF3638" evidence="1">
    <location>
        <begin position="81"/>
        <end position="163"/>
    </location>
</feature>
<evidence type="ECO:0000313" key="4">
    <source>
        <dbReference type="Proteomes" id="UP000663823"/>
    </source>
</evidence>
<accession>A0A818VJQ7</accession>
<gene>
    <name evidence="3" type="ORF">OTI717_LOCUS13373</name>
    <name evidence="2" type="ORF">SEV965_LOCUS11993</name>
</gene>
<proteinExistence type="predicted"/>
<evidence type="ECO:0000259" key="1">
    <source>
        <dbReference type="Pfam" id="PF12340"/>
    </source>
</evidence>
<name>A0A818VJQ7_9BILA</name>
<protein>
    <recommendedName>
        <fullName evidence="1">DUF3638 domain-containing protein</fullName>
    </recommendedName>
</protein>
<feature type="domain" description="DUF3638" evidence="1">
    <location>
        <begin position="12"/>
        <end position="54"/>
    </location>
</feature>
<dbReference type="EMBL" id="CAJOAX010001418">
    <property type="protein sequence ID" value="CAF3713915.1"/>
    <property type="molecule type" value="Genomic_DNA"/>
</dbReference>
<dbReference type="Pfam" id="PF12340">
    <property type="entry name" value="DUF3638"/>
    <property type="match status" value="2"/>
</dbReference>
<sequence>MAGHQEISHIPHSNWKSSEHISWRIFELEMNITVQEIQIKIAQHMIQPNMKTNDSTERNILLIYLHRILVQFVLYYLNHYFQKKNYQSLRCKLDGLLNRCIFPFACCRDMNFNTVQINQIFKRIQQRLLNYDIILTSPEDILSFDLLTIDKCRRNEFDVGRSML</sequence>
<evidence type="ECO:0000313" key="2">
    <source>
        <dbReference type="EMBL" id="CAF1024805.1"/>
    </source>
</evidence>
<dbReference type="Proteomes" id="UP000663889">
    <property type="component" value="Unassembled WGS sequence"/>
</dbReference>
<dbReference type="Proteomes" id="UP000663823">
    <property type="component" value="Unassembled WGS sequence"/>
</dbReference>
<reference evidence="3" key="1">
    <citation type="submission" date="2021-02" db="EMBL/GenBank/DDBJ databases">
        <authorList>
            <person name="Nowell W R."/>
        </authorList>
    </citation>
    <scope>NUCLEOTIDE SEQUENCE</scope>
</reference>
<comment type="caution">
    <text evidence="3">The sequence shown here is derived from an EMBL/GenBank/DDBJ whole genome shotgun (WGS) entry which is preliminary data.</text>
</comment>
<dbReference type="EMBL" id="CAJNOU010000534">
    <property type="protein sequence ID" value="CAF1024805.1"/>
    <property type="molecule type" value="Genomic_DNA"/>
</dbReference>
<organism evidence="3 4">
    <name type="scientific">Rotaria sordida</name>
    <dbReference type="NCBI Taxonomy" id="392033"/>
    <lineage>
        <taxon>Eukaryota</taxon>
        <taxon>Metazoa</taxon>
        <taxon>Spiralia</taxon>
        <taxon>Gnathifera</taxon>
        <taxon>Rotifera</taxon>
        <taxon>Eurotatoria</taxon>
        <taxon>Bdelloidea</taxon>
        <taxon>Philodinida</taxon>
        <taxon>Philodinidae</taxon>
        <taxon>Rotaria</taxon>
    </lineage>
</organism>
<dbReference type="InterPro" id="IPR022099">
    <property type="entry name" value="DUF3638"/>
</dbReference>
<evidence type="ECO:0000313" key="3">
    <source>
        <dbReference type="EMBL" id="CAF3713915.1"/>
    </source>
</evidence>
<dbReference type="AlphaFoldDB" id="A0A818VJQ7"/>